<keyword evidence="1" id="KW-1133">Transmembrane helix</keyword>
<organism evidence="2 3">
    <name type="scientific">Tianweitania sediminis</name>
    <dbReference type="NCBI Taxonomy" id="1502156"/>
    <lineage>
        <taxon>Bacteria</taxon>
        <taxon>Pseudomonadati</taxon>
        <taxon>Pseudomonadota</taxon>
        <taxon>Alphaproteobacteria</taxon>
        <taxon>Hyphomicrobiales</taxon>
        <taxon>Phyllobacteriaceae</taxon>
        <taxon>Tianweitania</taxon>
    </lineage>
</organism>
<feature type="transmembrane region" description="Helical" evidence="1">
    <location>
        <begin position="49"/>
        <end position="70"/>
    </location>
</feature>
<dbReference type="InterPro" id="IPR009339">
    <property type="entry name" value="DUF998"/>
</dbReference>
<proteinExistence type="predicted"/>
<name>A0A8J7UJA9_9HYPH</name>
<evidence type="ECO:0000313" key="2">
    <source>
        <dbReference type="EMBL" id="MBP0438675.1"/>
    </source>
</evidence>
<dbReference type="Proteomes" id="UP000666240">
    <property type="component" value="Unassembled WGS sequence"/>
</dbReference>
<evidence type="ECO:0000313" key="3">
    <source>
        <dbReference type="Proteomes" id="UP000666240"/>
    </source>
</evidence>
<accession>A0A8J7UJA9</accession>
<feature type="transmembrane region" description="Helical" evidence="1">
    <location>
        <begin position="82"/>
        <end position="103"/>
    </location>
</feature>
<reference evidence="2" key="1">
    <citation type="submission" date="2021-03" db="EMBL/GenBank/DDBJ databases">
        <title>Genome sequencing and assembly of Tianweitania sediminis.</title>
        <authorList>
            <person name="Chhetri G."/>
        </authorList>
    </citation>
    <scope>NUCLEOTIDE SEQUENCE</scope>
    <source>
        <strain evidence="2">Z8</strain>
    </source>
</reference>
<protein>
    <submittedName>
        <fullName evidence="2">DUF998 domain-containing protein</fullName>
    </submittedName>
</protein>
<keyword evidence="1" id="KW-0472">Membrane</keyword>
<sequence length="205" mass="21732">MGLPRLCGTLGLAGAVFPIVADVLSWFIADSYSPLSQTISDLAVGDASWLMDLGLLVLALACLLIGVGLLSLRTKTRNLRIAGIATIAIGAEVALIAMVHQYAGTENTGADFHSWANYLLYASFATAALAGASGLRTLDSSVAGYSRVIGWIWVVAAPVYYFWFPSGWAGFLERALAALLLAWLIMVAAELRKTDRGSRVVPARA</sequence>
<dbReference type="RefSeq" id="WP_209334700.1">
    <property type="nucleotide sequence ID" value="NZ_JBHSJI010000002.1"/>
</dbReference>
<evidence type="ECO:0000256" key="1">
    <source>
        <dbReference type="SAM" id="Phobius"/>
    </source>
</evidence>
<keyword evidence="1" id="KW-0812">Transmembrane</keyword>
<gene>
    <name evidence="2" type="ORF">J5Y06_08450</name>
</gene>
<feature type="transmembrane region" description="Helical" evidence="1">
    <location>
        <begin position="169"/>
        <end position="189"/>
    </location>
</feature>
<dbReference type="AlphaFoldDB" id="A0A8J7UJA9"/>
<comment type="caution">
    <text evidence="2">The sequence shown here is derived from an EMBL/GenBank/DDBJ whole genome shotgun (WGS) entry which is preliminary data.</text>
</comment>
<feature type="transmembrane region" description="Helical" evidence="1">
    <location>
        <begin position="115"/>
        <end position="135"/>
    </location>
</feature>
<keyword evidence="3" id="KW-1185">Reference proteome</keyword>
<dbReference type="EMBL" id="JAGIYY010000002">
    <property type="protein sequence ID" value="MBP0438675.1"/>
    <property type="molecule type" value="Genomic_DNA"/>
</dbReference>
<feature type="transmembrane region" description="Helical" evidence="1">
    <location>
        <begin position="142"/>
        <end position="163"/>
    </location>
</feature>
<dbReference type="Pfam" id="PF06197">
    <property type="entry name" value="DUF998"/>
    <property type="match status" value="1"/>
</dbReference>